<dbReference type="PANTHER" id="PTHR21485:SF6">
    <property type="entry name" value="N-ACYLNEURAMINATE CYTIDYLYLTRANSFERASE-RELATED"/>
    <property type="match status" value="1"/>
</dbReference>
<dbReference type="Pfam" id="PF02348">
    <property type="entry name" value="CTP_transf_3"/>
    <property type="match status" value="1"/>
</dbReference>
<proteinExistence type="predicted"/>
<dbReference type="InterPro" id="IPR003329">
    <property type="entry name" value="Cytidylyl_trans"/>
</dbReference>
<sequence>MKQSIIAIVIARGGSIRLPRKNALPFCGQPLLAWSILQSKHSFNISHTFLSTDDDEIEAIGRIHGVEIIRRPDWPNPDKLSAGPVIEHAVLEIEKQHDFDSFIVLLPTSPIREPDNLDNMIKLFNKDRTKDVIPLYNPKEMVVYKRVQPNLCFMYLFDKNYRYLTIAGGCQITDKKRLLHNDVDSFDTEKETDVFLEENMEGGKLVNYYPFKWYQQFDIDDKDDFELCEILMERYILKGRGAGIYEEYAKSR</sequence>
<dbReference type="InterPro" id="IPR029044">
    <property type="entry name" value="Nucleotide-diphossugar_trans"/>
</dbReference>
<dbReference type="InterPro" id="IPR050793">
    <property type="entry name" value="CMP-NeuNAc_synthase"/>
</dbReference>
<dbReference type="SUPFAM" id="SSF53448">
    <property type="entry name" value="Nucleotide-diphospho-sugar transferases"/>
    <property type="match status" value="1"/>
</dbReference>
<accession>A0A0F9KT92</accession>
<reference evidence="1" key="1">
    <citation type="journal article" date="2015" name="Nature">
        <title>Complex archaea that bridge the gap between prokaryotes and eukaryotes.</title>
        <authorList>
            <person name="Spang A."/>
            <person name="Saw J.H."/>
            <person name="Jorgensen S.L."/>
            <person name="Zaremba-Niedzwiedzka K."/>
            <person name="Martijn J."/>
            <person name="Lind A.E."/>
            <person name="van Eijk R."/>
            <person name="Schleper C."/>
            <person name="Guy L."/>
            <person name="Ettema T.J."/>
        </authorList>
    </citation>
    <scope>NUCLEOTIDE SEQUENCE</scope>
</reference>
<evidence type="ECO:0000313" key="1">
    <source>
        <dbReference type="EMBL" id="KKM18615.1"/>
    </source>
</evidence>
<dbReference type="Gene3D" id="3.90.550.10">
    <property type="entry name" value="Spore Coat Polysaccharide Biosynthesis Protein SpsA, Chain A"/>
    <property type="match status" value="1"/>
</dbReference>
<dbReference type="EMBL" id="LAZR01014183">
    <property type="protein sequence ID" value="KKM18615.1"/>
    <property type="molecule type" value="Genomic_DNA"/>
</dbReference>
<gene>
    <name evidence="1" type="ORF">LCGC14_1663870</name>
</gene>
<dbReference type="AlphaFoldDB" id="A0A0F9KT92"/>
<comment type="caution">
    <text evidence="1">The sequence shown here is derived from an EMBL/GenBank/DDBJ whole genome shotgun (WGS) entry which is preliminary data.</text>
</comment>
<evidence type="ECO:0008006" key="2">
    <source>
        <dbReference type="Google" id="ProtNLM"/>
    </source>
</evidence>
<dbReference type="PANTHER" id="PTHR21485">
    <property type="entry name" value="HAD SUPERFAMILY MEMBERS CMAS AND KDSC"/>
    <property type="match status" value="1"/>
</dbReference>
<protein>
    <recommendedName>
        <fullName evidence="2">N-acylneuraminate cytidylyltransferase</fullName>
    </recommendedName>
</protein>
<name>A0A0F9KT92_9ZZZZ</name>
<organism evidence="1">
    <name type="scientific">marine sediment metagenome</name>
    <dbReference type="NCBI Taxonomy" id="412755"/>
    <lineage>
        <taxon>unclassified sequences</taxon>
        <taxon>metagenomes</taxon>
        <taxon>ecological metagenomes</taxon>
    </lineage>
</organism>
<dbReference type="GO" id="GO:0008781">
    <property type="term" value="F:N-acylneuraminate cytidylyltransferase activity"/>
    <property type="evidence" value="ECO:0007669"/>
    <property type="project" value="TreeGrafter"/>
</dbReference>